<dbReference type="Proteomes" id="UP000198809">
    <property type="component" value="Unassembled WGS sequence"/>
</dbReference>
<evidence type="ECO:0000313" key="3">
    <source>
        <dbReference type="Proteomes" id="UP000198809"/>
    </source>
</evidence>
<dbReference type="STRING" id="1333845.SAMN04487895_10696"/>
<sequence>MGFFKGILRLFVESERMLVCNTFDQIIYIRAKSILAAEGIRHRTRISGSTGAADQRANIGGKIPVQYEIFVAEEDEARALKVLR</sequence>
<name>A0A1H8N803_9BACL</name>
<dbReference type="Proteomes" id="UP000683429">
    <property type="component" value="Chromosome"/>
</dbReference>
<dbReference type="RefSeq" id="WP_036601208.1">
    <property type="nucleotide sequence ID" value="NZ_CP076607.1"/>
</dbReference>
<dbReference type="OrthoDB" id="2942794at2"/>
<dbReference type="EMBL" id="FODH01000006">
    <property type="protein sequence ID" value="SEO25563.1"/>
    <property type="molecule type" value="Genomic_DNA"/>
</dbReference>
<evidence type="ECO:0000313" key="4">
    <source>
        <dbReference type="Proteomes" id="UP000683429"/>
    </source>
</evidence>
<reference evidence="1 4" key="2">
    <citation type="submission" date="2021-06" db="EMBL/GenBank/DDBJ databases">
        <title>Whole genome sequence of Paenibacillus sophorae DSM23020 for comparative genomics.</title>
        <authorList>
            <person name="Kim M.-J."/>
            <person name="Lee G."/>
            <person name="Shin J.-H."/>
        </authorList>
    </citation>
    <scope>NUCLEOTIDE SEQUENCE [LARGE SCALE GENOMIC DNA]</scope>
    <source>
        <strain evidence="1 4">DSM 23020</strain>
    </source>
</reference>
<evidence type="ECO:0000313" key="1">
    <source>
        <dbReference type="EMBL" id="QWU14748.1"/>
    </source>
</evidence>
<keyword evidence="4" id="KW-1185">Reference proteome</keyword>
<evidence type="ECO:0000313" key="2">
    <source>
        <dbReference type="EMBL" id="SEO25563.1"/>
    </source>
</evidence>
<protein>
    <submittedName>
        <fullName evidence="1">DUF2007 domain-containing protein</fullName>
    </submittedName>
    <submittedName>
        <fullName evidence="2">Putative signal transducing protein</fullName>
    </submittedName>
</protein>
<accession>A0A1H8N803</accession>
<proteinExistence type="predicted"/>
<dbReference type="EMBL" id="CP076607">
    <property type="protein sequence ID" value="QWU14748.1"/>
    <property type="molecule type" value="Genomic_DNA"/>
</dbReference>
<dbReference type="AlphaFoldDB" id="A0A1H8N803"/>
<reference evidence="2 3" key="1">
    <citation type="submission" date="2016-10" db="EMBL/GenBank/DDBJ databases">
        <authorList>
            <person name="de Groot N.N."/>
        </authorList>
    </citation>
    <scope>NUCLEOTIDE SEQUENCE [LARGE SCALE GENOMIC DNA]</scope>
    <source>
        <strain evidence="2 3">CGMCC 1.10238</strain>
    </source>
</reference>
<organism evidence="2 3">
    <name type="scientific">Paenibacillus sophorae</name>
    <dbReference type="NCBI Taxonomy" id="1333845"/>
    <lineage>
        <taxon>Bacteria</taxon>
        <taxon>Bacillati</taxon>
        <taxon>Bacillota</taxon>
        <taxon>Bacilli</taxon>
        <taxon>Bacillales</taxon>
        <taxon>Paenibacillaceae</taxon>
        <taxon>Paenibacillus</taxon>
    </lineage>
</organism>
<gene>
    <name evidence="1" type="ORF">KP014_22910</name>
    <name evidence="2" type="ORF">SAMN04487895_10696</name>
</gene>